<protein>
    <submittedName>
        <fullName evidence="2">GNAT family N-acetyltransferase</fullName>
    </submittedName>
</protein>
<evidence type="ECO:0000313" key="2">
    <source>
        <dbReference type="EMBL" id="PMF20283.1"/>
    </source>
</evidence>
<comment type="caution">
    <text evidence="2">The sequence shown here is derived from an EMBL/GenBank/DDBJ whole genome shotgun (WGS) entry which is preliminary data.</text>
</comment>
<dbReference type="GO" id="GO:0016747">
    <property type="term" value="F:acyltransferase activity, transferring groups other than amino-acyl groups"/>
    <property type="evidence" value="ECO:0007669"/>
    <property type="project" value="InterPro"/>
</dbReference>
<dbReference type="SUPFAM" id="SSF55729">
    <property type="entry name" value="Acyl-CoA N-acyltransferases (Nat)"/>
    <property type="match status" value="1"/>
</dbReference>
<name>A0A2N7CD34_VIBSP</name>
<dbReference type="Proteomes" id="UP000235405">
    <property type="component" value="Unassembled WGS sequence"/>
</dbReference>
<sequence>MQAVETARLRLRMIAPQDAAFIQRLYRSEDFLRYIGDKEITDTGKAVEYIENNILKMYREKGVCLLMVEIKESSTPIGVCGLIKRDTLEAHDIGYGYGYGFVPAVYGQGFAKEAAQAIIEQAQHNADIDHLVAITTSDNIRSIALLTKLGFVFERVEEAINESVNLNLYGLSLSN</sequence>
<dbReference type="AlphaFoldDB" id="A0A2N7CD34"/>
<dbReference type="InterPro" id="IPR051531">
    <property type="entry name" value="N-acetyltransferase"/>
</dbReference>
<dbReference type="Gene3D" id="3.40.630.30">
    <property type="match status" value="1"/>
</dbReference>
<gene>
    <name evidence="2" type="ORF">BCV19_10985</name>
</gene>
<proteinExistence type="predicted"/>
<dbReference type="RefSeq" id="WP_102482664.1">
    <property type="nucleotide sequence ID" value="NZ_MCSW01000179.1"/>
</dbReference>
<accession>A0A2N7CD34</accession>
<reference evidence="3" key="1">
    <citation type="submission" date="2016-07" db="EMBL/GenBank/DDBJ databases">
        <title>Nontailed viruses are major unrecognized killers of bacteria in the ocean.</title>
        <authorList>
            <person name="Kauffman K."/>
            <person name="Hussain F."/>
            <person name="Yang J."/>
            <person name="Arevalo P."/>
            <person name="Brown J."/>
            <person name="Cutler M."/>
            <person name="Kelly L."/>
            <person name="Polz M.F."/>
        </authorList>
    </citation>
    <scope>NUCLEOTIDE SEQUENCE [LARGE SCALE GENOMIC DNA]</scope>
    <source>
        <strain evidence="3">10N.286.54.F3</strain>
    </source>
</reference>
<dbReference type="PANTHER" id="PTHR43792:SF1">
    <property type="entry name" value="N-ACETYLTRANSFERASE DOMAIN-CONTAINING PROTEIN"/>
    <property type="match status" value="1"/>
</dbReference>
<evidence type="ECO:0000259" key="1">
    <source>
        <dbReference type="PROSITE" id="PS51186"/>
    </source>
</evidence>
<evidence type="ECO:0000313" key="3">
    <source>
        <dbReference type="Proteomes" id="UP000235405"/>
    </source>
</evidence>
<organism evidence="2 3">
    <name type="scientific">Vibrio splendidus</name>
    <dbReference type="NCBI Taxonomy" id="29497"/>
    <lineage>
        <taxon>Bacteria</taxon>
        <taxon>Pseudomonadati</taxon>
        <taxon>Pseudomonadota</taxon>
        <taxon>Gammaproteobacteria</taxon>
        <taxon>Vibrionales</taxon>
        <taxon>Vibrionaceae</taxon>
        <taxon>Vibrio</taxon>
    </lineage>
</organism>
<dbReference type="EMBL" id="MCSW01000179">
    <property type="protein sequence ID" value="PMF20283.1"/>
    <property type="molecule type" value="Genomic_DNA"/>
</dbReference>
<dbReference type="PROSITE" id="PS51186">
    <property type="entry name" value="GNAT"/>
    <property type="match status" value="1"/>
</dbReference>
<dbReference type="InterPro" id="IPR016181">
    <property type="entry name" value="Acyl_CoA_acyltransferase"/>
</dbReference>
<dbReference type="PANTHER" id="PTHR43792">
    <property type="entry name" value="GNAT FAMILY, PUTATIVE (AFU_ORTHOLOGUE AFUA_3G00765)-RELATED-RELATED"/>
    <property type="match status" value="1"/>
</dbReference>
<dbReference type="Pfam" id="PF13302">
    <property type="entry name" value="Acetyltransf_3"/>
    <property type="match status" value="1"/>
</dbReference>
<dbReference type="InterPro" id="IPR000182">
    <property type="entry name" value="GNAT_dom"/>
</dbReference>
<feature type="domain" description="N-acetyltransferase" evidence="1">
    <location>
        <begin position="9"/>
        <end position="171"/>
    </location>
</feature>
<keyword evidence="2" id="KW-0808">Transferase</keyword>